<dbReference type="EMBL" id="JSVC01000019">
    <property type="protein sequence ID" value="KIC93438.1"/>
    <property type="molecule type" value="Genomic_DNA"/>
</dbReference>
<evidence type="ECO:0000256" key="2">
    <source>
        <dbReference type="ARBA" id="ARBA00022723"/>
    </source>
</evidence>
<dbReference type="AlphaFoldDB" id="A0A0C1LD68"/>
<keyword evidence="7" id="KW-1133">Transmembrane helix</keyword>
<name>A0A0C1LD68_9BACT</name>
<evidence type="ECO:0000256" key="6">
    <source>
        <dbReference type="RuleBase" id="RU003983"/>
    </source>
</evidence>
<dbReference type="InterPro" id="IPR001915">
    <property type="entry name" value="Peptidase_M48"/>
</dbReference>
<dbReference type="RefSeq" id="WP_039141900.1">
    <property type="nucleotide sequence ID" value="NZ_JSVC01000019.1"/>
</dbReference>
<protein>
    <recommendedName>
        <fullName evidence="8">Peptidase M48 domain-containing protein</fullName>
    </recommendedName>
</protein>
<dbReference type="CDD" id="cd07332">
    <property type="entry name" value="M48C_Oma1_like"/>
    <property type="match status" value="1"/>
</dbReference>
<keyword evidence="7" id="KW-0812">Transmembrane</keyword>
<dbReference type="STRING" id="1349421.OI18_16845"/>
<organism evidence="9 10">
    <name type="scientific">Flavihumibacter solisilvae</name>
    <dbReference type="NCBI Taxonomy" id="1349421"/>
    <lineage>
        <taxon>Bacteria</taxon>
        <taxon>Pseudomonadati</taxon>
        <taxon>Bacteroidota</taxon>
        <taxon>Chitinophagia</taxon>
        <taxon>Chitinophagales</taxon>
        <taxon>Chitinophagaceae</taxon>
        <taxon>Flavihumibacter</taxon>
    </lineage>
</organism>
<gene>
    <name evidence="9" type="ORF">OI18_16845</name>
</gene>
<dbReference type="PANTHER" id="PTHR22726">
    <property type="entry name" value="METALLOENDOPEPTIDASE OMA1"/>
    <property type="match status" value="1"/>
</dbReference>
<keyword evidence="7" id="KW-0472">Membrane</keyword>
<comment type="caution">
    <text evidence="9">The sequence shown here is derived from an EMBL/GenBank/DDBJ whole genome shotgun (WGS) entry which is preliminary data.</text>
</comment>
<dbReference type="Proteomes" id="UP000031408">
    <property type="component" value="Unassembled WGS sequence"/>
</dbReference>
<evidence type="ECO:0000256" key="1">
    <source>
        <dbReference type="ARBA" id="ARBA00022670"/>
    </source>
</evidence>
<comment type="similarity">
    <text evidence="6">Belongs to the peptidase M48 family.</text>
</comment>
<evidence type="ECO:0000256" key="4">
    <source>
        <dbReference type="ARBA" id="ARBA00022833"/>
    </source>
</evidence>
<sequence>MPDTTIVRYSPPGPESSREVRILLFNNAVHLYDAGSNAFIAAYPYKEFSVLEKNAESALFSVGDGSEIEVPAEHFSLPELLKLSGYGKSRWSVSLSRLKVPLLLTGFLLFAITMYYVVVSGISGIGIRLISPKKEAQLGQMIFDAMLKDATIDTVASGLLTDFAAQLRMSEKYNLKFTVVDDKDVNAFAIPGGHIVVYKGILQQMTRPEELVALIGHESSHINERHSLRNMLQELTGNFVLSMVFGDLGSIGGVIAGRANALRSLSYSRSLEKEADEQGMHRMLSNRIDPQGMVMLMDRLKAAEKDVHLPGFLSTHPLTEERRVHALKFVAEHPGEADMTPKLESNWEQLKKAIETSPAP</sequence>
<accession>A0A0C1LD68</accession>
<reference evidence="9 10" key="1">
    <citation type="submission" date="2014-11" db="EMBL/GenBank/DDBJ databases">
        <title>Genome sequence of Flavihumibacter solisilvae 3-3.</title>
        <authorList>
            <person name="Zhou G."/>
            <person name="Li M."/>
            <person name="Wang G."/>
        </authorList>
    </citation>
    <scope>NUCLEOTIDE SEQUENCE [LARGE SCALE GENOMIC DNA]</scope>
    <source>
        <strain evidence="9 10">3-3</strain>
    </source>
</reference>
<comment type="cofactor">
    <cofactor evidence="6">
        <name>Zn(2+)</name>
        <dbReference type="ChEBI" id="CHEBI:29105"/>
    </cofactor>
    <text evidence="6">Binds 1 zinc ion per subunit.</text>
</comment>
<dbReference type="GO" id="GO:0016020">
    <property type="term" value="C:membrane"/>
    <property type="evidence" value="ECO:0007669"/>
    <property type="project" value="TreeGrafter"/>
</dbReference>
<evidence type="ECO:0000256" key="3">
    <source>
        <dbReference type="ARBA" id="ARBA00022801"/>
    </source>
</evidence>
<dbReference type="InterPro" id="IPR051156">
    <property type="entry name" value="Mito/Outer_Membr_Metalloprot"/>
</dbReference>
<feature type="domain" description="Peptidase M48" evidence="8">
    <location>
        <begin position="162"/>
        <end position="323"/>
    </location>
</feature>
<dbReference type="Gene3D" id="3.30.2010.10">
    <property type="entry name" value="Metalloproteases ('zincins'), catalytic domain"/>
    <property type="match status" value="1"/>
</dbReference>
<keyword evidence="1 6" id="KW-0645">Protease</keyword>
<evidence type="ECO:0000259" key="8">
    <source>
        <dbReference type="Pfam" id="PF01435"/>
    </source>
</evidence>
<dbReference type="OrthoDB" id="9810445at2"/>
<dbReference type="GO" id="GO:0046872">
    <property type="term" value="F:metal ion binding"/>
    <property type="evidence" value="ECO:0007669"/>
    <property type="project" value="UniProtKB-KW"/>
</dbReference>
<keyword evidence="2" id="KW-0479">Metal-binding</keyword>
<dbReference type="GO" id="GO:0004222">
    <property type="term" value="F:metalloendopeptidase activity"/>
    <property type="evidence" value="ECO:0007669"/>
    <property type="project" value="InterPro"/>
</dbReference>
<keyword evidence="3 6" id="KW-0378">Hydrolase</keyword>
<evidence type="ECO:0000256" key="5">
    <source>
        <dbReference type="ARBA" id="ARBA00023049"/>
    </source>
</evidence>
<evidence type="ECO:0000313" key="10">
    <source>
        <dbReference type="Proteomes" id="UP000031408"/>
    </source>
</evidence>
<proteinExistence type="inferred from homology"/>
<keyword evidence="10" id="KW-1185">Reference proteome</keyword>
<keyword evidence="5 6" id="KW-0482">Metalloprotease</keyword>
<dbReference type="GO" id="GO:0051603">
    <property type="term" value="P:proteolysis involved in protein catabolic process"/>
    <property type="evidence" value="ECO:0007669"/>
    <property type="project" value="TreeGrafter"/>
</dbReference>
<evidence type="ECO:0000313" key="9">
    <source>
        <dbReference type="EMBL" id="KIC93438.1"/>
    </source>
</evidence>
<evidence type="ECO:0000256" key="7">
    <source>
        <dbReference type="SAM" id="Phobius"/>
    </source>
</evidence>
<dbReference type="PANTHER" id="PTHR22726:SF1">
    <property type="entry name" value="METALLOENDOPEPTIDASE OMA1, MITOCHONDRIAL"/>
    <property type="match status" value="1"/>
</dbReference>
<dbReference type="Pfam" id="PF01435">
    <property type="entry name" value="Peptidase_M48"/>
    <property type="match status" value="1"/>
</dbReference>
<keyword evidence="4 6" id="KW-0862">Zinc</keyword>
<feature type="transmembrane region" description="Helical" evidence="7">
    <location>
        <begin position="98"/>
        <end position="118"/>
    </location>
</feature>